<reference evidence="1" key="1">
    <citation type="submission" date="2020-04" db="EMBL/GenBank/DDBJ databases">
        <authorList>
            <person name="Zhang T."/>
        </authorList>
    </citation>
    <scope>NUCLEOTIDE SEQUENCE</scope>
    <source>
        <strain evidence="1">HKST-UBA13</strain>
    </source>
</reference>
<organism evidence="1 2">
    <name type="scientific">Candidatus Dojkabacteria bacterium</name>
    <dbReference type="NCBI Taxonomy" id="2099670"/>
    <lineage>
        <taxon>Bacteria</taxon>
        <taxon>Candidatus Dojkabacteria</taxon>
    </lineage>
</organism>
<accession>A0A955L2L4</accession>
<name>A0A955L2L4_9BACT</name>
<evidence type="ECO:0000313" key="2">
    <source>
        <dbReference type="Proteomes" id="UP000775877"/>
    </source>
</evidence>
<dbReference type="AlphaFoldDB" id="A0A955L2L4"/>
<reference evidence="1" key="2">
    <citation type="journal article" date="2021" name="Microbiome">
        <title>Successional dynamics and alternative stable states in a saline activated sludge microbial community over 9 years.</title>
        <authorList>
            <person name="Wang Y."/>
            <person name="Ye J."/>
            <person name="Ju F."/>
            <person name="Liu L."/>
            <person name="Boyd J.A."/>
            <person name="Deng Y."/>
            <person name="Parks D.H."/>
            <person name="Jiang X."/>
            <person name="Yin X."/>
            <person name="Woodcroft B.J."/>
            <person name="Tyson G.W."/>
            <person name="Hugenholtz P."/>
            <person name="Polz M.F."/>
            <person name="Zhang T."/>
        </authorList>
    </citation>
    <scope>NUCLEOTIDE SEQUENCE</scope>
    <source>
        <strain evidence="1">HKST-UBA13</strain>
    </source>
</reference>
<gene>
    <name evidence="1" type="ORF">KC678_05715</name>
</gene>
<evidence type="ECO:0000313" key="1">
    <source>
        <dbReference type="EMBL" id="MCA9381739.1"/>
    </source>
</evidence>
<sequence length="94" mass="10077">GGVVTSGSDEIVGYGSAKLYSSLFDLGGILAGHPIRLPSTDRSGDISCLTAPKMTTINFSGTEVQGAEMEFKAYQDSRVDSKVNIWRRGDYTLL</sequence>
<dbReference type="Proteomes" id="UP000775877">
    <property type="component" value="Unassembled WGS sequence"/>
</dbReference>
<comment type="caution">
    <text evidence="1">The sequence shown here is derived from an EMBL/GenBank/DDBJ whole genome shotgun (WGS) entry which is preliminary data.</text>
</comment>
<feature type="non-terminal residue" evidence="1">
    <location>
        <position position="1"/>
    </location>
</feature>
<dbReference type="EMBL" id="JAGQLJ010000173">
    <property type="protein sequence ID" value="MCA9381739.1"/>
    <property type="molecule type" value="Genomic_DNA"/>
</dbReference>
<proteinExistence type="predicted"/>
<protein>
    <submittedName>
        <fullName evidence="1">Uncharacterized protein</fullName>
    </submittedName>
</protein>